<dbReference type="FunFam" id="1.10.10.1200:FF:000007">
    <property type="entry name" value="Melanoma-associated antigen C2"/>
    <property type="match status" value="2"/>
</dbReference>
<reference evidence="4" key="1">
    <citation type="submission" date="2025-08" db="UniProtKB">
        <authorList>
            <consortium name="RefSeq"/>
        </authorList>
    </citation>
    <scope>IDENTIFICATION</scope>
    <source>
        <tissue evidence="4">Muscle</tissue>
    </source>
</reference>
<feature type="compositionally biased region" description="Low complexity" evidence="1">
    <location>
        <begin position="320"/>
        <end position="343"/>
    </location>
</feature>
<dbReference type="PANTHER" id="PTHR11736">
    <property type="entry name" value="MELANOMA-ASSOCIATED ANTIGEN MAGE ANTIGEN"/>
    <property type="match status" value="1"/>
</dbReference>
<dbReference type="SMART" id="SM01373">
    <property type="entry name" value="MAGE"/>
    <property type="match status" value="2"/>
</dbReference>
<dbReference type="InterPro" id="IPR021072">
    <property type="entry name" value="MAGE_N"/>
</dbReference>
<organism evidence="3 4">
    <name type="scientific">Physeter macrocephalus</name>
    <name type="common">Sperm whale</name>
    <name type="synonym">Physeter catodon</name>
    <dbReference type="NCBI Taxonomy" id="9755"/>
    <lineage>
        <taxon>Eukaryota</taxon>
        <taxon>Metazoa</taxon>
        <taxon>Chordata</taxon>
        <taxon>Craniata</taxon>
        <taxon>Vertebrata</taxon>
        <taxon>Euteleostomi</taxon>
        <taxon>Mammalia</taxon>
        <taxon>Eutheria</taxon>
        <taxon>Laurasiatheria</taxon>
        <taxon>Artiodactyla</taxon>
        <taxon>Whippomorpha</taxon>
        <taxon>Cetacea</taxon>
        <taxon>Odontoceti</taxon>
        <taxon>Physeteridae</taxon>
        <taxon>Physeter</taxon>
    </lineage>
</organism>
<dbReference type="KEGG" id="pcad:112062011"/>
<evidence type="ECO:0000256" key="1">
    <source>
        <dbReference type="SAM" id="MobiDB-lite"/>
    </source>
</evidence>
<dbReference type="InterPro" id="IPR002190">
    <property type="entry name" value="MHD_dom"/>
</dbReference>
<dbReference type="AlphaFoldDB" id="A0A9W2WFG3"/>
<dbReference type="Pfam" id="PF12440">
    <property type="entry name" value="MAGE_N"/>
    <property type="match status" value="2"/>
</dbReference>
<feature type="compositionally biased region" description="Basic residues" evidence="1">
    <location>
        <begin position="1"/>
        <end position="12"/>
    </location>
</feature>
<dbReference type="GO" id="GO:0005634">
    <property type="term" value="C:nucleus"/>
    <property type="evidence" value="ECO:0007669"/>
    <property type="project" value="TreeGrafter"/>
</dbReference>
<accession>A0A9W2WFG3</accession>
<evidence type="ECO:0000313" key="4">
    <source>
        <dbReference type="RefSeq" id="XP_054937883.1"/>
    </source>
</evidence>
<dbReference type="InterPro" id="IPR041898">
    <property type="entry name" value="MAGE_WH1"/>
</dbReference>
<dbReference type="GO" id="GO:0000122">
    <property type="term" value="P:negative regulation of transcription by RNA polymerase II"/>
    <property type="evidence" value="ECO:0007669"/>
    <property type="project" value="TreeGrafter"/>
</dbReference>
<gene>
    <name evidence="4" type="primary">LOC112062011</name>
</gene>
<dbReference type="Gene3D" id="1.10.10.1200">
    <property type="entry name" value="MAGE homology domain, winged helix WH1 motif"/>
    <property type="match status" value="2"/>
</dbReference>
<sequence length="658" mass="72870">MPRVRKSKRRACVNRQQARGETQSLKGAQATEAAAAEIEESPSYPASVSRGISPSSRAARSLREPQGAPATSSRDAGVSYPGSEEGAQSQDEKSANTSQAAPSTHGTCRDPLYWKVGMLVHFLLEKYKTKEPIRQAAMLKAVNRKYKKHFPEILKRASDHMELVFGLELKEVDPSNHSYILISKLALPSEGSPSDESGLPKSGLLMILLGTIFTNGNRATEEEIWEFLNALGLYAGRRHLIFGEPRRLISKYFVQQKYLTYRQVPNSDPPRYEFLWGPRAHAETSKMKVLEFVAKINDTVPSAFPELYEEAGETQSLKGAQATEAAAAAEIEESPSSPASSVSRGTPPSSRAARSLREPQGAPATSSRDAGVSYPGSEEGAQSQDEKSANTSQAAPSTHGTCRDPLYWKVGMLVHFLLEKYKTKEPIRQAAMLKAVNRKYKKHFPEILKRASDHMELVFGLELKEVDPSNHSYILISKLPFPSEEGPSDESGLPKSGLLMILLGTIFTNGNRATEEEIWEFLNALGLYAGRRHLIFGEPRRLISKYFVQQKYLTYRQVPNSDPPRYEFLWGPRAHAETSKMKVLEFVAKINDTVPSAFPELYEEALKDEEERARVRAAARAAAGLRAVRLPGPRPAAPPTSREGGRGQFVPFVLEESS</sequence>
<feature type="domain" description="MAGE" evidence="2">
    <location>
        <begin position="112"/>
        <end position="311"/>
    </location>
</feature>
<dbReference type="GeneID" id="112062011"/>
<dbReference type="Gene3D" id="1.10.10.1210">
    <property type="entry name" value="MAGE homology domain, winged helix WH2 motif"/>
    <property type="match status" value="2"/>
</dbReference>
<feature type="compositionally biased region" description="Polar residues" evidence="1">
    <location>
        <begin position="14"/>
        <end position="26"/>
    </location>
</feature>
<dbReference type="InterPro" id="IPR037445">
    <property type="entry name" value="MAGE"/>
</dbReference>
<proteinExistence type="predicted"/>
<dbReference type="RefSeq" id="XP_054937883.1">
    <property type="nucleotide sequence ID" value="XM_055081908.1"/>
</dbReference>
<name>A0A9W2WFG3_PHYMC</name>
<keyword evidence="3" id="KW-1185">Reference proteome</keyword>
<dbReference type="InterPro" id="IPR041899">
    <property type="entry name" value="MAGE_WH2"/>
</dbReference>
<dbReference type="SMART" id="SM01392">
    <property type="entry name" value="MAGE_N"/>
    <property type="match status" value="2"/>
</dbReference>
<feature type="region of interest" description="Disordered" evidence="1">
    <location>
        <begin position="314"/>
        <end position="401"/>
    </location>
</feature>
<evidence type="ECO:0000259" key="2">
    <source>
        <dbReference type="PROSITE" id="PS50838"/>
    </source>
</evidence>
<feature type="region of interest" description="Disordered" evidence="1">
    <location>
        <begin position="1"/>
        <end position="106"/>
    </location>
</feature>
<feature type="compositionally biased region" description="Polar residues" evidence="1">
    <location>
        <begin position="389"/>
        <end position="400"/>
    </location>
</feature>
<dbReference type="OrthoDB" id="205198at2759"/>
<dbReference type="Proteomes" id="UP000248484">
    <property type="component" value="Chromosome 21"/>
</dbReference>
<feature type="domain" description="MAGE" evidence="2">
    <location>
        <begin position="406"/>
        <end position="605"/>
    </location>
</feature>
<protein>
    <submittedName>
        <fullName evidence="4">LOW QUALITY PROTEIN: melanoma-associated antigen B4-like</fullName>
    </submittedName>
</protein>
<dbReference type="Pfam" id="PF01454">
    <property type="entry name" value="MAGE"/>
    <property type="match status" value="2"/>
</dbReference>
<dbReference type="PROSITE" id="PS50838">
    <property type="entry name" value="MAGE"/>
    <property type="match status" value="2"/>
</dbReference>
<feature type="region of interest" description="Disordered" evidence="1">
    <location>
        <begin position="629"/>
        <end position="650"/>
    </location>
</feature>
<dbReference type="FunFam" id="1.10.10.1210:FF:000001">
    <property type="entry name" value="melanoma-associated antigen D1"/>
    <property type="match status" value="2"/>
</dbReference>
<feature type="compositionally biased region" description="Polar residues" evidence="1">
    <location>
        <begin position="95"/>
        <end position="106"/>
    </location>
</feature>
<feature type="compositionally biased region" description="Polar residues" evidence="1">
    <location>
        <begin position="44"/>
        <end position="58"/>
    </location>
</feature>
<evidence type="ECO:0000313" key="3">
    <source>
        <dbReference type="Proteomes" id="UP000248484"/>
    </source>
</evidence>
<dbReference type="PANTHER" id="PTHR11736:SF67">
    <property type="entry name" value="MELANOMA-ASSOCIATED ANTIGEN B6B"/>
    <property type="match status" value="1"/>
</dbReference>